<evidence type="ECO:0000256" key="1">
    <source>
        <dbReference type="SAM" id="Phobius"/>
    </source>
</evidence>
<keyword evidence="1" id="KW-1133">Transmembrane helix</keyword>
<proteinExistence type="predicted"/>
<dbReference type="Proteomes" id="UP000887565">
    <property type="component" value="Unplaced"/>
</dbReference>
<dbReference type="AlphaFoldDB" id="A0A915IBF5"/>
<name>A0A915IBF5_ROMCU</name>
<organism evidence="2 3">
    <name type="scientific">Romanomermis culicivorax</name>
    <name type="common">Nematode worm</name>
    <dbReference type="NCBI Taxonomy" id="13658"/>
    <lineage>
        <taxon>Eukaryota</taxon>
        <taxon>Metazoa</taxon>
        <taxon>Ecdysozoa</taxon>
        <taxon>Nematoda</taxon>
        <taxon>Enoplea</taxon>
        <taxon>Dorylaimia</taxon>
        <taxon>Mermithida</taxon>
        <taxon>Mermithoidea</taxon>
        <taxon>Mermithidae</taxon>
        <taxon>Romanomermis</taxon>
    </lineage>
</organism>
<keyword evidence="1" id="KW-0472">Membrane</keyword>
<sequence length="76" mass="8916">MVEESTEDYSTSVKKTANYGVVKDHLRPHYTRHFMLRTIFSISFSLFLLSWPSSQAISWLLCLSLKRVFLEVSSWN</sequence>
<evidence type="ECO:0000313" key="3">
    <source>
        <dbReference type="WBParaSite" id="nRc.2.0.1.t11113-RA"/>
    </source>
</evidence>
<reference evidence="3" key="1">
    <citation type="submission" date="2022-11" db="UniProtKB">
        <authorList>
            <consortium name="WormBaseParasite"/>
        </authorList>
    </citation>
    <scope>IDENTIFICATION</scope>
</reference>
<keyword evidence="1" id="KW-0812">Transmembrane</keyword>
<protein>
    <submittedName>
        <fullName evidence="3">Uncharacterized protein</fullName>
    </submittedName>
</protein>
<feature type="transmembrane region" description="Helical" evidence="1">
    <location>
        <begin position="34"/>
        <end position="51"/>
    </location>
</feature>
<accession>A0A915IBF5</accession>
<evidence type="ECO:0000313" key="2">
    <source>
        <dbReference type="Proteomes" id="UP000887565"/>
    </source>
</evidence>
<keyword evidence="2" id="KW-1185">Reference proteome</keyword>
<dbReference type="WBParaSite" id="nRc.2.0.1.t11113-RA">
    <property type="protein sequence ID" value="nRc.2.0.1.t11113-RA"/>
    <property type="gene ID" value="nRc.2.0.1.g11113"/>
</dbReference>